<evidence type="ECO:0000313" key="1">
    <source>
        <dbReference type="EMBL" id="JAH79511.1"/>
    </source>
</evidence>
<organism evidence="1">
    <name type="scientific">Anguilla anguilla</name>
    <name type="common">European freshwater eel</name>
    <name type="synonym">Muraena anguilla</name>
    <dbReference type="NCBI Taxonomy" id="7936"/>
    <lineage>
        <taxon>Eukaryota</taxon>
        <taxon>Metazoa</taxon>
        <taxon>Chordata</taxon>
        <taxon>Craniata</taxon>
        <taxon>Vertebrata</taxon>
        <taxon>Euteleostomi</taxon>
        <taxon>Actinopterygii</taxon>
        <taxon>Neopterygii</taxon>
        <taxon>Teleostei</taxon>
        <taxon>Anguilliformes</taxon>
        <taxon>Anguillidae</taxon>
        <taxon>Anguilla</taxon>
    </lineage>
</organism>
<accession>A0A0E9VNB7</accession>
<dbReference type="EMBL" id="GBXM01029066">
    <property type="protein sequence ID" value="JAH79511.1"/>
    <property type="molecule type" value="Transcribed_RNA"/>
</dbReference>
<proteinExistence type="predicted"/>
<reference evidence="1" key="2">
    <citation type="journal article" date="2015" name="Fish Shellfish Immunol.">
        <title>Early steps in the European eel (Anguilla anguilla)-Vibrio vulnificus interaction in the gills: Role of the RtxA13 toxin.</title>
        <authorList>
            <person name="Callol A."/>
            <person name="Pajuelo D."/>
            <person name="Ebbesson L."/>
            <person name="Teles M."/>
            <person name="MacKenzie S."/>
            <person name="Amaro C."/>
        </authorList>
    </citation>
    <scope>NUCLEOTIDE SEQUENCE</scope>
</reference>
<dbReference type="AlphaFoldDB" id="A0A0E9VNB7"/>
<protein>
    <submittedName>
        <fullName evidence="1">Uncharacterized protein</fullName>
    </submittedName>
</protein>
<sequence>MKNNTYAVLQLDQQEGGAMHPKIACIIASYSSSYTNDKTLCG</sequence>
<name>A0A0E9VNB7_ANGAN</name>
<reference evidence="1" key="1">
    <citation type="submission" date="2014-11" db="EMBL/GenBank/DDBJ databases">
        <authorList>
            <person name="Amaro Gonzalez C."/>
        </authorList>
    </citation>
    <scope>NUCLEOTIDE SEQUENCE</scope>
</reference>